<reference evidence="3 4" key="1">
    <citation type="submission" date="2017-11" db="EMBL/GenBank/DDBJ databases">
        <title>Sequencing the genomes of 1000 actinobacteria strains.</title>
        <authorList>
            <person name="Klenk H.-P."/>
        </authorList>
    </citation>
    <scope>NUCLEOTIDE SEQUENCE [LARGE SCALE GENOMIC DNA]</scope>
    <source>
        <strain evidence="3 4">DSM 44104</strain>
    </source>
</reference>
<evidence type="ECO:0000313" key="3">
    <source>
        <dbReference type="EMBL" id="PKB33069.1"/>
    </source>
</evidence>
<feature type="domain" description="AAA+ ATPase" evidence="2">
    <location>
        <begin position="212"/>
        <end position="394"/>
    </location>
</feature>
<accession>A0AA44ZRN6</accession>
<dbReference type="SUPFAM" id="SSF54211">
    <property type="entry name" value="Ribosomal protein S5 domain 2-like"/>
    <property type="match status" value="1"/>
</dbReference>
<gene>
    <name evidence="3" type="ORF">ATL51_4820</name>
</gene>
<dbReference type="SUPFAM" id="SSF52540">
    <property type="entry name" value="P-loop containing nucleoside triphosphate hydrolases"/>
    <property type="match status" value="1"/>
</dbReference>
<dbReference type="PANTHER" id="PTHR32039">
    <property type="entry name" value="MAGNESIUM-CHELATASE SUBUNIT CHLI"/>
    <property type="match status" value="1"/>
</dbReference>
<dbReference type="InterPro" id="IPR045006">
    <property type="entry name" value="CHLI-like"/>
</dbReference>
<dbReference type="Pfam" id="PF01078">
    <property type="entry name" value="Mg_chelatase"/>
    <property type="match status" value="1"/>
</dbReference>
<dbReference type="NCBIfam" id="TIGR00368">
    <property type="entry name" value="YifB family Mg chelatase-like AAA ATPase"/>
    <property type="match status" value="1"/>
</dbReference>
<dbReference type="InterPro" id="IPR025158">
    <property type="entry name" value="Mg_chelat-rel_C"/>
</dbReference>
<comment type="similarity">
    <text evidence="1">Belongs to the Mg-chelatase subunits D/I family. ComM subfamily.</text>
</comment>
<evidence type="ECO:0000259" key="2">
    <source>
        <dbReference type="SMART" id="SM00382"/>
    </source>
</evidence>
<protein>
    <submittedName>
        <fullName evidence="3">Magnesium chelatase family protein</fullName>
    </submittedName>
</protein>
<comment type="caution">
    <text evidence="3">The sequence shown here is derived from an EMBL/GenBank/DDBJ whole genome shotgun (WGS) entry which is preliminary data.</text>
</comment>
<name>A0AA44ZRN6_PSEA5</name>
<dbReference type="Proteomes" id="UP000232453">
    <property type="component" value="Unassembled WGS sequence"/>
</dbReference>
<evidence type="ECO:0000313" key="4">
    <source>
        <dbReference type="Proteomes" id="UP000232453"/>
    </source>
</evidence>
<dbReference type="CDD" id="cd00009">
    <property type="entry name" value="AAA"/>
    <property type="match status" value="1"/>
</dbReference>
<dbReference type="Gene3D" id="3.40.50.300">
    <property type="entry name" value="P-loop containing nucleotide triphosphate hydrolases"/>
    <property type="match status" value="1"/>
</dbReference>
<dbReference type="RefSeq" id="WP_100879983.1">
    <property type="nucleotide sequence ID" value="NZ_JBICSI010000004.1"/>
</dbReference>
<dbReference type="InterPro" id="IPR000523">
    <property type="entry name" value="Mg_chelatse_chII-like_cat_dom"/>
</dbReference>
<dbReference type="SMART" id="SM00382">
    <property type="entry name" value="AAA"/>
    <property type="match status" value="1"/>
</dbReference>
<dbReference type="Pfam" id="PF13541">
    <property type="entry name" value="ChlI"/>
    <property type="match status" value="1"/>
</dbReference>
<dbReference type="InterPro" id="IPR027417">
    <property type="entry name" value="P-loop_NTPase"/>
</dbReference>
<dbReference type="InterPro" id="IPR003593">
    <property type="entry name" value="AAA+_ATPase"/>
</dbReference>
<dbReference type="PANTHER" id="PTHR32039:SF7">
    <property type="entry name" value="COMPETENCE PROTEIN COMM"/>
    <property type="match status" value="1"/>
</dbReference>
<dbReference type="Gene3D" id="3.30.230.10">
    <property type="match status" value="1"/>
</dbReference>
<dbReference type="InterPro" id="IPR014721">
    <property type="entry name" value="Ribsml_uS5_D2-typ_fold_subgr"/>
</dbReference>
<dbReference type="AlphaFoldDB" id="A0AA44ZRN6"/>
<evidence type="ECO:0000256" key="1">
    <source>
        <dbReference type="ARBA" id="ARBA00006354"/>
    </source>
</evidence>
<proteinExistence type="inferred from homology"/>
<dbReference type="GO" id="GO:0005524">
    <property type="term" value="F:ATP binding"/>
    <property type="evidence" value="ECO:0007669"/>
    <property type="project" value="InterPro"/>
</dbReference>
<dbReference type="EMBL" id="PHUJ01000003">
    <property type="protein sequence ID" value="PKB33069.1"/>
    <property type="molecule type" value="Genomic_DNA"/>
</dbReference>
<organism evidence="3 4">
    <name type="scientific">Pseudonocardia alni</name>
    <name type="common">Amycolata alni</name>
    <dbReference type="NCBI Taxonomy" id="33907"/>
    <lineage>
        <taxon>Bacteria</taxon>
        <taxon>Bacillati</taxon>
        <taxon>Actinomycetota</taxon>
        <taxon>Actinomycetes</taxon>
        <taxon>Pseudonocardiales</taxon>
        <taxon>Pseudonocardiaceae</taxon>
        <taxon>Pseudonocardia</taxon>
    </lineage>
</organism>
<dbReference type="InterPro" id="IPR020568">
    <property type="entry name" value="Ribosomal_Su5_D2-typ_SF"/>
</dbReference>
<sequence>MRPPARIWSVALHGVDGVPVEIEAVIGGGMPGVHLVGLPDAALNESKDRVRSAIVHSGRTWPNERIVLALSPATLRKTGSRFDLALALGVLVAADAVPPDRLRGTALLGELALDGRLRPVLGVLPCLLAARDAGMVRAVVPRAALAEAALVDGIEAFGADSLGDVLDWASGNRLLHRHDGAQEEARAVAAPELADVLGQHDARRALEIAAAGGHHLLMVGPPGTGKTMLAQRVVGLLPALDRAEALQLAAIRSVAGRLGDSGALSTCAPFVAPHHSASTAALLGGGSGVARPGAVSLAHRGVLFLDECPHWPASVLDGLRTPLEEGEVRLSRADGTVRYPARFQLVLAANPCPCAPPIDRDCTCRPDVRRRYMSRLSGPLLDRVDLRVAMEPVTALRVTEQRGEDTATVRRRVLDARAAAVARWSEHGWRCNAEVPGPALRTRFPLPARVIAPLEARLRAGDLSARGADRALRVAWTLSDLAGAERPDRGLVDAALYFRERGAA</sequence>
<dbReference type="InterPro" id="IPR004482">
    <property type="entry name" value="Mg_chelat-rel"/>
</dbReference>
<dbReference type="Pfam" id="PF13335">
    <property type="entry name" value="Mg_chelatase_C"/>
    <property type="match status" value="1"/>
</dbReference>